<dbReference type="GO" id="GO:0000262">
    <property type="term" value="C:mitochondrial chromosome"/>
    <property type="evidence" value="ECO:0007669"/>
    <property type="project" value="InterPro"/>
</dbReference>
<dbReference type="GO" id="GO:0036297">
    <property type="term" value="P:interstrand cross-link repair"/>
    <property type="evidence" value="ECO:0007669"/>
    <property type="project" value="TreeGrafter"/>
</dbReference>
<reference evidence="11" key="1">
    <citation type="journal article" date="2021" name="Nat. Commun.">
        <title>Genetic determinants of endophytism in the Arabidopsis root mycobiome.</title>
        <authorList>
            <person name="Mesny F."/>
            <person name="Miyauchi S."/>
            <person name="Thiergart T."/>
            <person name="Pickel B."/>
            <person name="Atanasova L."/>
            <person name="Karlsson M."/>
            <person name="Huettel B."/>
            <person name="Barry K.W."/>
            <person name="Haridas S."/>
            <person name="Chen C."/>
            <person name="Bauer D."/>
            <person name="Andreopoulos W."/>
            <person name="Pangilinan J."/>
            <person name="LaButti K."/>
            <person name="Riley R."/>
            <person name="Lipzen A."/>
            <person name="Clum A."/>
            <person name="Drula E."/>
            <person name="Henrissat B."/>
            <person name="Kohler A."/>
            <person name="Grigoriev I.V."/>
            <person name="Martin F.M."/>
            <person name="Hacquard S."/>
        </authorList>
    </citation>
    <scope>NUCLEOTIDE SEQUENCE</scope>
    <source>
        <strain evidence="11">MPI-SDFR-AT-0117</strain>
    </source>
</reference>
<dbReference type="InterPro" id="IPR009446">
    <property type="entry name" value="Mgm101"/>
</dbReference>
<evidence type="ECO:0000256" key="2">
    <source>
        <dbReference type="ARBA" id="ARBA00007053"/>
    </source>
</evidence>
<keyword evidence="7" id="KW-0496">Mitochondrion</keyword>
<evidence type="ECO:0000256" key="3">
    <source>
        <dbReference type="ARBA" id="ARBA00013628"/>
    </source>
</evidence>
<evidence type="ECO:0000313" key="12">
    <source>
        <dbReference type="Proteomes" id="UP000770015"/>
    </source>
</evidence>
<dbReference type="GO" id="GO:0003697">
    <property type="term" value="F:single-stranded DNA binding"/>
    <property type="evidence" value="ECO:0007669"/>
    <property type="project" value="InterPro"/>
</dbReference>
<dbReference type="AlphaFoldDB" id="A0A9P8VG24"/>
<evidence type="ECO:0000313" key="11">
    <source>
        <dbReference type="EMBL" id="KAH6690485.1"/>
    </source>
</evidence>
<evidence type="ECO:0000256" key="9">
    <source>
        <dbReference type="ARBA" id="ARBA00023271"/>
    </source>
</evidence>
<accession>A0A9P8VG24</accession>
<evidence type="ECO:0000256" key="6">
    <source>
        <dbReference type="ARBA" id="ARBA00023125"/>
    </source>
</evidence>
<evidence type="ECO:0000256" key="4">
    <source>
        <dbReference type="ARBA" id="ARBA00022763"/>
    </source>
</evidence>
<organism evidence="11 12">
    <name type="scientific">Plectosphaerella plurivora</name>
    <dbReference type="NCBI Taxonomy" id="936078"/>
    <lineage>
        <taxon>Eukaryota</taxon>
        <taxon>Fungi</taxon>
        <taxon>Dikarya</taxon>
        <taxon>Ascomycota</taxon>
        <taxon>Pezizomycotina</taxon>
        <taxon>Sordariomycetes</taxon>
        <taxon>Hypocreomycetidae</taxon>
        <taxon>Glomerellales</taxon>
        <taxon>Plectosphaerellaceae</taxon>
        <taxon>Plectosphaerella</taxon>
    </lineage>
</organism>
<evidence type="ECO:0000256" key="10">
    <source>
        <dbReference type="SAM" id="MobiDB-lite"/>
    </source>
</evidence>
<evidence type="ECO:0000256" key="7">
    <source>
        <dbReference type="ARBA" id="ARBA00023128"/>
    </source>
</evidence>
<proteinExistence type="inferred from homology"/>
<keyword evidence="5" id="KW-0809">Transit peptide</keyword>
<sequence length="361" mass="39124">MASRSLARPALGASRRASFTTSSITRSWASTYTPSWQRAAKAASGDKPKSNFTTSSSTSTTPKPVAAATTSTKTAKTSPSLATPTSPKSTIAKMVPTSKTPTSSTTKPSPSSTPSRSNKTPTNTTSKTPTISTPAPTLSQELAETESQDPSTYAVMPVAGTLLSKQERAAAKVLTAPAHKPQPLVNEIDWVRSFHGISSEPFSDRAINILTKPLNVADIEVKPDGIVYLPEIKYRRILNAAFRPGGWAVVPRGDPIIHDRVVTREHALVVDGRFIAQAQGENTFFNQEGIPAAVEACKSNALMRCCKDIGIASELWDPVFIREFRRQHARQVWCEHVVNKTKRQLWHKVGVPVALPYKTIP</sequence>
<evidence type="ECO:0000256" key="1">
    <source>
        <dbReference type="ARBA" id="ARBA00004436"/>
    </source>
</evidence>
<feature type="compositionally biased region" description="Polar residues" evidence="10">
    <location>
        <begin position="17"/>
        <end position="36"/>
    </location>
</feature>
<dbReference type="GO" id="GO:0000725">
    <property type="term" value="P:recombinational repair"/>
    <property type="evidence" value="ECO:0007669"/>
    <property type="project" value="TreeGrafter"/>
</dbReference>
<keyword evidence="12" id="KW-1185">Reference proteome</keyword>
<keyword evidence="6" id="KW-0238">DNA-binding</keyword>
<keyword evidence="9" id="KW-1135">Mitochondrion nucleoid</keyword>
<protein>
    <recommendedName>
        <fullName evidence="3">Mitochondrial genome maintenance protein MGM101</fullName>
    </recommendedName>
</protein>
<dbReference type="Proteomes" id="UP000770015">
    <property type="component" value="Unassembled WGS sequence"/>
</dbReference>
<evidence type="ECO:0000256" key="8">
    <source>
        <dbReference type="ARBA" id="ARBA00023204"/>
    </source>
</evidence>
<comment type="subcellular location">
    <subcellularLocation>
        <location evidence="1">Mitochondrion matrix</location>
        <location evidence="1">Mitochondrion nucleoid</location>
    </subcellularLocation>
</comment>
<evidence type="ECO:0000256" key="5">
    <source>
        <dbReference type="ARBA" id="ARBA00022946"/>
    </source>
</evidence>
<name>A0A9P8VG24_9PEZI</name>
<gene>
    <name evidence="11" type="ORF">F5X68DRAFT_203076</name>
</gene>
<dbReference type="PANTHER" id="PTHR31404">
    <property type="entry name" value="MITOCHONDRIAL GENOME MAINTENANCE PROTEIN MGM101"/>
    <property type="match status" value="1"/>
</dbReference>
<feature type="compositionally biased region" description="Low complexity" evidence="10">
    <location>
        <begin position="96"/>
        <end position="137"/>
    </location>
</feature>
<keyword evidence="8" id="KW-0234">DNA repair</keyword>
<comment type="caution">
    <text evidence="11">The sequence shown here is derived from an EMBL/GenBank/DDBJ whole genome shotgun (WGS) entry which is preliminary data.</text>
</comment>
<comment type="similarity">
    <text evidence="2">Belongs to the MGM101 family.</text>
</comment>
<feature type="compositionally biased region" description="Low complexity" evidence="10">
    <location>
        <begin position="50"/>
        <end position="83"/>
    </location>
</feature>
<dbReference type="Pfam" id="PF06420">
    <property type="entry name" value="Mgm101p"/>
    <property type="match status" value="1"/>
</dbReference>
<keyword evidence="4" id="KW-0227">DNA damage</keyword>
<dbReference type="OrthoDB" id="17164at2759"/>
<dbReference type="EMBL" id="JAGSXJ010000006">
    <property type="protein sequence ID" value="KAH6690485.1"/>
    <property type="molecule type" value="Genomic_DNA"/>
</dbReference>
<dbReference type="PANTHER" id="PTHR31404:SF0">
    <property type="entry name" value="MITOCHONDRIAL GENOME MAINTENANCE PROTEIN MGM101"/>
    <property type="match status" value="1"/>
</dbReference>
<feature type="region of interest" description="Disordered" evidence="10">
    <location>
        <begin position="1"/>
        <end position="150"/>
    </location>
</feature>